<dbReference type="Ensembl" id="ENSSFOT00015054671.1">
    <property type="protein sequence ID" value="ENSSFOP00015047608.1"/>
    <property type="gene ID" value="ENSSFOG00015007407.2"/>
</dbReference>
<gene>
    <name evidence="10" type="primary">LOC108930417</name>
</gene>
<evidence type="ECO:0000259" key="8">
    <source>
        <dbReference type="SMART" id="SM00645"/>
    </source>
</evidence>
<dbReference type="PANTHER" id="PTHR12411">
    <property type="entry name" value="CYSTEINE PROTEASE FAMILY C1-RELATED"/>
    <property type="match status" value="1"/>
</dbReference>
<dbReference type="KEGG" id="sfm:108930417"/>
<keyword evidence="4" id="KW-0788">Thiol protease</keyword>
<dbReference type="InterPro" id="IPR039417">
    <property type="entry name" value="Peptidase_C1A_papain-like"/>
</dbReference>
<evidence type="ECO:0000256" key="1">
    <source>
        <dbReference type="ARBA" id="ARBA00008455"/>
    </source>
</evidence>
<feature type="domain" description="Peptidase C1A papain C-terminal" evidence="8">
    <location>
        <begin position="135"/>
        <end position="348"/>
    </location>
</feature>
<dbReference type="OrthoDB" id="190265at2759"/>
<evidence type="ECO:0000256" key="6">
    <source>
        <dbReference type="ARBA" id="ARBA00023157"/>
    </source>
</evidence>
<keyword evidence="3" id="KW-0378">Hydrolase</keyword>
<evidence type="ECO:0000256" key="2">
    <source>
        <dbReference type="ARBA" id="ARBA00022670"/>
    </source>
</evidence>
<feature type="domain" description="Cathepsin propeptide inhibitor" evidence="9">
    <location>
        <begin position="46"/>
        <end position="106"/>
    </location>
</feature>
<dbReference type="Proteomes" id="UP000694397">
    <property type="component" value="Chromosome 23"/>
</dbReference>
<evidence type="ECO:0000256" key="5">
    <source>
        <dbReference type="ARBA" id="ARBA00023145"/>
    </source>
</evidence>
<comment type="similarity">
    <text evidence="1">Belongs to the peptidase C1 family.</text>
</comment>
<reference evidence="10" key="2">
    <citation type="submission" date="2025-08" db="UniProtKB">
        <authorList>
            <consortium name="Ensembl"/>
        </authorList>
    </citation>
    <scope>IDENTIFICATION</scope>
</reference>
<keyword evidence="11" id="KW-1185">Reference proteome</keyword>
<evidence type="ECO:0000256" key="4">
    <source>
        <dbReference type="ARBA" id="ARBA00022807"/>
    </source>
</evidence>
<proteinExistence type="inferred from homology"/>
<dbReference type="Pfam" id="PF08246">
    <property type="entry name" value="Inhibitor_I29"/>
    <property type="match status" value="1"/>
</dbReference>
<dbReference type="PROSITE" id="PS00139">
    <property type="entry name" value="THIOL_PROTEASE_CYS"/>
    <property type="match status" value="1"/>
</dbReference>
<reference evidence="10" key="3">
    <citation type="submission" date="2025-09" db="UniProtKB">
        <authorList>
            <consortium name="Ensembl"/>
        </authorList>
    </citation>
    <scope>IDENTIFICATION</scope>
</reference>
<dbReference type="RefSeq" id="XP_018601153.1">
    <property type="nucleotide sequence ID" value="XM_018745637.1"/>
</dbReference>
<protein>
    <submittedName>
        <fullName evidence="10">Cathepsin S-like</fullName>
    </submittedName>
</protein>
<dbReference type="GO" id="GO:0006508">
    <property type="term" value="P:proteolysis"/>
    <property type="evidence" value="ECO:0007669"/>
    <property type="project" value="UniProtKB-KW"/>
</dbReference>
<dbReference type="SUPFAM" id="SSF54001">
    <property type="entry name" value="Cysteine proteinases"/>
    <property type="match status" value="1"/>
</dbReference>
<dbReference type="Gene3D" id="3.90.70.10">
    <property type="entry name" value="Cysteine proteinases"/>
    <property type="match status" value="1"/>
</dbReference>
<dbReference type="GO" id="GO:0008234">
    <property type="term" value="F:cysteine-type peptidase activity"/>
    <property type="evidence" value="ECO:0007669"/>
    <property type="project" value="UniProtKB-KW"/>
</dbReference>
<dbReference type="Pfam" id="PF00112">
    <property type="entry name" value="Peptidase_C1"/>
    <property type="match status" value="1"/>
</dbReference>
<evidence type="ECO:0000313" key="11">
    <source>
        <dbReference type="Proteomes" id="UP000694397"/>
    </source>
</evidence>
<dbReference type="FunFam" id="3.90.70.10:FF:000006">
    <property type="entry name" value="Cathepsin S"/>
    <property type="match status" value="1"/>
</dbReference>
<keyword evidence="5" id="KW-0865">Zymogen</keyword>
<feature type="signal peptide" evidence="7">
    <location>
        <begin position="1"/>
        <end position="36"/>
    </location>
</feature>
<dbReference type="CDD" id="cd02248">
    <property type="entry name" value="Peptidase_C1A"/>
    <property type="match status" value="1"/>
</dbReference>
<evidence type="ECO:0000256" key="3">
    <source>
        <dbReference type="ARBA" id="ARBA00022801"/>
    </source>
</evidence>
<feature type="chain" id="PRO_5034361254" evidence="7">
    <location>
        <begin position="37"/>
        <end position="349"/>
    </location>
</feature>
<reference evidence="10 11" key="1">
    <citation type="submission" date="2019-04" db="EMBL/GenBank/DDBJ databases">
        <authorList>
            <consortium name="Wellcome Sanger Institute Data Sharing"/>
        </authorList>
    </citation>
    <scope>NUCLEOTIDE SEQUENCE [LARGE SCALE GENOMIC DNA]</scope>
</reference>
<evidence type="ECO:0000259" key="9">
    <source>
        <dbReference type="SMART" id="SM00848"/>
    </source>
</evidence>
<accession>A0A8C9T665</accession>
<dbReference type="AlphaFoldDB" id="A0A8C9T665"/>
<dbReference type="GeneID" id="108930417"/>
<keyword evidence="7" id="KW-0732">Signal</keyword>
<dbReference type="InterPro" id="IPR025660">
    <property type="entry name" value="Pept_his_AS"/>
</dbReference>
<dbReference type="InterPro" id="IPR013201">
    <property type="entry name" value="Prot_inhib_I29"/>
</dbReference>
<keyword evidence="2" id="KW-0645">Protease</keyword>
<evidence type="ECO:0000256" key="7">
    <source>
        <dbReference type="SAM" id="SignalP"/>
    </source>
</evidence>
<dbReference type="GeneTree" id="ENSGT00940000155176"/>
<dbReference type="InterPro" id="IPR013128">
    <property type="entry name" value="Peptidase_C1A"/>
</dbReference>
<dbReference type="PRINTS" id="PR00705">
    <property type="entry name" value="PAPAIN"/>
</dbReference>
<dbReference type="InterPro" id="IPR000668">
    <property type="entry name" value="Peptidase_C1A_C"/>
</dbReference>
<dbReference type="InterPro" id="IPR000169">
    <property type="entry name" value="Pept_cys_AS"/>
</dbReference>
<sequence>MVTPQRISSCSGQSKCARMCVLHTLCLLVIPALCHTSPDTTLNEHWELWKSHHHKIYTQQGEEAYRRLVWEKNLRLIQKHNLEASLGLHSFTMGLNHLADMTEEELDATFDCLKEEPDALQSGNYTFKPSQDTTLPDSVDWRTKGLVSPVRNQGSCGSCWAFSAAGAIEGQMMLQTGKMIPLSPQNLVDCSTSYGNHGCKGGFRYKAFDYVIENDGIDSDYFYPYEGKDGKCRYSVQGKAGYCSTYQVLPRGDEKALQHAVATVGPVSVGINATHSFYLYSGGIFDDPQCTSNTNHAVLVVGYGTDNGQDFWLVKNSWGTAWGESGYARMARNKNNRCGIASLPVYPIL</sequence>
<dbReference type="PROSITE" id="PS00639">
    <property type="entry name" value="THIOL_PROTEASE_HIS"/>
    <property type="match status" value="1"/>
</dbReference>
<organism evidence="10 11">
    <name type="scientific">Scleropages formosus</name>
    <name type="common">Asian bonytongue</name>
    <name type="synonym">Osteoglossum formosum</name>
    <dbReference type="NCBI Taxonomy" id="113540"/>
    <lineage>
        <taxon>Eukaryota</taxon>
        <taxon>Metazoa</taxon>
        <taxon>Chordata</taxon>
        <taxon>Craniata</taxon>
        <taxon>Vertebrata</taxon>
        <taxon>Euteleostomi</taxon>
        <taxon>Actinopterygii</taxon>
        <taxon>Neopterygii</taxon>
        <taxon>Teleostei</taxon>
        <taxon>Osteoglossocephala</taxon>
        <taxon>Osteoglossomorpha</taxon>
        <taxon>Osteoglossiformes</taxon>
        <taxon>Osteoglossidae</taxon>
        <taxon>Scleropages</taxon>
    </lineage>
</organism>
<name>A0A8C9T665_SCLFO</name>
<dbReference type="InterPro" id="IPR038765">
    <property type="entry name" value="Papain-like_cys_pep_sf"/>
</dbReference>
<keyword evidence="6" id="KW-1015">Disulfide bond</keyword>
<evidence type="ECO:0000313" key="10">
    <source>
        <dbReference type="Ensembl" id="ENSSFOP00015047608.1"/>
    </source>
</evidence>
<dbReference type="SMART" id="SM00645">
    <property type="entry name" value="Pept_C1"/>
    <property type="match status" value="1"/>
</dbReference>
<dbReference type="SMART" id="SM00848">
    <property type="entry name" value="Inhibitor_I29"/>
    <property type="match status" value="1"/>
</dbReference>